<dbReference type="EMBL" id="CM032191">
    <property type="protein sequence ID" value="KAG7086058.1"/>
    <property type="molecule type" value="Genomic_DNA"/>
</dbReference>
<dbReference type="GeneID" id="66072654"/>
<feature type="region of interest" description="Disordered" evidence="1">
    <location>
        <begin position="52"/>
        <end position="76"/>
    </location>
</feature>
<dbReference type="Proteomes" id="UP001049176">
    <property type="component" value="Chromosome 11"/>
</dbReference>
<dbReference type="AlphaFoldDB" id="A0A9P7UKT9"/>
<comment type="caution">
    <text evidence="2">The sequence shown here is derived from an EMBL/GenBank/DDBJ whole genome shotgun (WGS) entry which is preliminary data.</text>
</comment>
<keyword evidence="3" id="KW-1185">Reference proteome</keyword>
<evidence type="ECO:0000313" key="2">
    <source>
        <dbReference type="EMBL" id="KAG7086058.1"/>
    </source>
</evidence>
<dbReference type="OrthoDB" id="3077584at2759"/>
<dbReference type="RefSeq" id="XP_043002529.1">
    <property type="nucleotide sequence ID" value="XM_043160572.1"/>
</dbReference>
<proteinExistence type="predicted"/>
<feature type="compositionally biased region" description="Acidic residues" evidence="1">
    <location>
        <begin position="52"/>
        <end position="64"/>
    </location>
</feature>
<sequence>MSNDSALFNSNSSASIEVLPSEEQESDSNQILSIFSPLAFMDCLNISTDALPDEESKDEDEDFGQQELESSGKRLHIHESRLTSPTGAAVAGPSYFATPWLGRRDAQAETFSPTPYKMAIRHDYSRATIWQKASIMHIYGGYDVLTLFAISLHMCHVLAVATSDQLLKQVARGIGEDDYINISSSLNFWILTSTFHHAVDTGIIKFIPHDDVLDAMTHYLDELHKLRLAVEKGKISSQEYNKHINGNLRRKQLFLPANYPYRIVGVLCPEDFIIPQYEVDQDVEIPAEEVHNEGSDFQITIRRFPIPLPRPVSDPPFLVGLTNGDFCLYKAKSQPGTGIHQAPTWRSQAGVLPQFRSISPKMYNEDEVFWLWQDQFFVVVNVGEFLHTLSIAWKRGNTGAEFMLIEYVKDERHRTSLLKALQLYRTILHAPAPPATEQMRESPSRPQMPRTRSRTKNSGPATSQFKGKRKERDSSRDHTCSSRRLKHEEPEMMGRDKLPL</sequence>
<accession>A0A9P7UKT9</accession>
<name>A0A9P7UKT9_9AGAR</name>
<feature type="region of interest" description="Disordered" evidence="1">
    <location>
        <begin position="1"/>
        <end position="24"/>
    </location>
</feature>
<evidence type="ECO:0000313" key="3">
    <source>
        <dbReference type="Proteomes" id="UP001049176"/>
    </source>
</evidence>
<dbReference type="KEGG" id="more:E1B28_003578"/>
<feature type="compositionally biased region" description="Polar residues" evidence="1">
    <location>
        <begin position="1"/>
        <end position="15"/>
    </location>
</feature>
<reference evidence="2" key="1">
    <citation type="journal article" date="2021" name="Genome Biol. Evol.">
        <title>The assembled and annotated genome of the fairy-ring fungus Marasmius oreades.</title>
        <authorList>
            <person name="Hiltunen M."/>
            <person name="Ament-Velasquez S.L."/>
            <person name="Johannesson H."/>
        </authorList>
    </citation>
    <scope>NUCLEOTIDE SEQUENCE</scope>
    <source>
        <strain evidence="2">03SP1</strain>
    </source>
</reference>
<feature type="compositionally biased region" description="Polar residues" evidence="1">
    <location>
        <begin position="456"/>
        <end position="465"/>
    </location>
</feature>
<evidence type="ECO:0000256" key="1">
    <source>
        <dbReference type="SAM" id="MobiDB-lite"/>
    </source>
</evidence>
<feature type="compositionally biased region" description="Basic and acidic residues" evidence="1">
    <location>
        <begin position="470"/>
        <end position="500"/>
    </location>
</feature>
<feature type="region of interest" description="Disordered" evidence="1">
    <location>
        <begin position="431"/>
        <end position="500"/>
    </location>
</feature>
<organism evidence="2 3">
    <name type="scientific">Marasmius oreades</name>
    <name type="common">fairy-ring Marasmius</name>
    <dbReference type="NCBI Taxonomy" id="181124"/>
    <lineage>
        <taxon>Eukaryota</taxon>
        <taxon>Fungi</taxon>
        <taxon>Dikarya</taxon>
        <taxon>Basidiomycota</taxon>
        <taxon>Agaricomycotina</taxon>
        <taxon>Agaricomycetes</taxon>
        <taxon>Agaricomycetidae</taxon>
        <taxon>Agaricales</taxon>
        <taxon>Marasmiineae</taxon>
        <taxon>Marasmiaceae</taxon>
        <taxon>Marasmius</taxon>
    </lineage>
</organism>
<protein>
    <submittedName>
        <fullName evidence="2">Uncharacterized protein</fullName>
    </submittedName>
</protein>
<gene>
    <name evidence="2" type="ORF">E1B28_003578</name>
</gene>